<dbReference type="SUPFAM" id="SSF103473">
    <property type="entry name" value="MFS general substrate transporter"/>
    <property type="match status" value="1"/>
</dbReference>
<comment type="caution">
    <text evidence="2">The sequence shown here is derived from an EMBL/GenBank/DDBJ whole genome shotgun (WGS) entry which is preliminary data.</text>
</comment>
<dbReference type="InterPro" id="IPR036259">
    <property type="entry name" value="MFS_trans_sf"/>
</dbReference>
<evidence type="ECO:0000313" key="3">
    <source>
        <dbReference type="Proteomes" id="UP001500213"/>
    </source>
</evidence>
<keyword evidence="1" id="KW-0812">Transmembrane</keyword>
<evidence type="ECO:0000256" key="1">
    <source>
        <dbReference type="SAM" id="Phobius"/>
    </source>
</evidence>
<sequence>MSEDARPDSLNRPGESDAQRYDRNWQDILQELRVTQTGNQILTGFLLALAFQQRFTQLPTLGIVVYLILVGLACASTLLALAPVSLHRWLFQHHAKKEAVLISNRILRVTLFAVALLIVGVALFLFYFVISLTAGIVAAAVAAVVIIGLWVVLPLDVLRREAQETRESRGQTR</sequence>
<reference evidence="3" key="1">
    <citation type="journal article" date="2019" name="Int. J. Syst. Evol. Microbiol.">
        <title>The Global Catalogue of Microorganisms (GCM) 10K type strain sequencing project: providing services to taxonomists for standard genome sequencing and annotation.</title>
        <authorList>
            <consortium name="The Broad Institute Genomics Platform"/>
            <consortium name="The Broad Institute Genome Sequencing Center for Infectious Disease"/>
            <person name="Wu L."/>
            <person name="Ma J."/>
        </authorList>
    </citation>
    <scope>NUCLEOTIDE SEQUENCE [LARGE SCALE GENOMIC DNA]</scope>
    <source>
        <strain evidence="3">JCM 17593</strain>
    </source>
</reference>
<proteinExistence type="predicted"/>
<feature type="transmembrane region" description="Helical" evidence="1">
    <location>
        <begin position="63"/>
        <end position="86"/>
    </location>
</feature>
<evidence type="ECO:0000313" key="2">
    <source>
        <dbReference type="EMBL" id="GAA4193921.1"/>
    </source>
</evidence>
<feature type="transmembrane region" description="Helical" evidence="1">
    <location>
        <begin position="136"/>
        <end position="158"/>
    </location>
</feature>
<feature type="transmembrane region" description="Helical" evidence="1">
    <location>
        <begin position="106"/>
        <end position="130"/>
    </location>
</feature>
<keyword evidence="1" id="KW-1133">Transmembrane helix</keyword>
<dbReference type="RefSeq" id="WP_344778026.1">
    <property type="nucleotide sequence ID" value="NZ_BAABBX010000016.1"/>
</dbReference>
<accession>A0ABP8B028</accession>
<dbReference type="Pfam" id="PF19853">
    <property type="entry name" value="DUF6328"/>
    <property type="match status" value="1"/>
</dbReference>
<dbReference type="InterPro" id="IPR046291">
    <property type="entry name" value="DUF6328"/>
</dbReference>
<name>A0ABP8B028_9MICO</name>
<dbReference type="Proteomes" id="UP001500213">
    <property type="component" value="Unassembled WGS sequence"/>
</dbReference>
<gene>
    <name evidence="2" type="ORF">GCM10022288_28480</name>
</gene>
<organism evidence="2 3">
    <name type="scientific">Gryllotalpicola kribbensis</name>
    <dbReference type="NCBI Taxonomy" id="993084"/>
    <lineage>
        <taxon>Bacteria</taxon>
        <taxon>Bacillati</taxon>
        <taxon>Actinomycetota</taxon>
        <taxon>Actinomycetes</taxon>
        <taxon>Micrococcales</taxon>
        <taxon>Microbacteriaceae</taxon>
        <taxon>Gryllotalpicola</taxon>
    </lineage>
</organism>
<keyword evidence="1" id="KW-0472">Membrane</keyword>
<dbReference type="EMBL" id="BAABBX010000016">
    <property type="protein sequence ID" value="GAA4193921.1"/>
    <property type="molecule type" value="Genomic_DNA"/>
</dbReference>
<keyword evidence="3" id="KW-1185">Reference proteome</keyword>
<protein>
    <submittedName>
        <fullName evidence="2">DUF6328 family protein</fullName>
    </submittedName>
</protein>